<dbReference type="AlphaFoldDB" id="A0A0W8FTN6"/>
<comment type="caution">
    <text evidence="1">The sequence shown here is derived from an EMBL/GenBank/DDBJ whole genome shotgun (WGS) entry which is preliminary data.</text>
</comment>
<sequence length="40" mass="4292">MPAGLLLDCLSSLQYLLCCVHTNSMVITTLQAVITGKVKI</sequence>
<protein>
    <submittedName>
        <fullName evidence="1">Uncharacterized protein</fullName>
    </submittedName>
</protein>
<reference evidence="1" key="1">
    <citation type="journal article" date="2015" name="Proc. Natl. Acad. Sci. U.S.A.">
        <title>Networks of energetic and metabolic interactions define dynamics in microbial communities.</title>
        <authorList>
            <person name="Embree M."/>
            <person name="Liu J.K."/>
            <person name="Al-Bassam M.M."/>
            <person name="Zengler K."/>
        </authorList>
    </citation>
    <scope>NUCLEOTIDE SEQUENCE</scope>
</reference>
<name>A0A0W8FTN6_9ZZZZ</name>
<gene>
    <name evidence="1" type="ORF">ASZ90_005955</name>
</gene>
<dbReference type="EMBL" id="LNQE01000856">
    <property type="protein sequence ID" value="KUG24235.1"/>
    <property type="molecule type" value="Genomic_DNA"/>
</dbReference>
<accession>A0A0W8FTN6</accession>
<evidence type="ECO:0000313" key="1">
    <source>
        <dbReference type="EMBL" id="KUG24235.1"/>
    </source>
</evidence>
<organism evidence="1">
    <name type="scientific">hydrocarbon metagenome</name>
    <dbReference type="NCBI Taxonomy" id="938273"/>
    <lineage>
        <taxon>unclassified sequences</taxon>
        <taxon>metagenomes</taxon>
        <taxon>ecological metagenomes</taxon>
    </lineage>
</organism>
<proteinExistence type="predicted"/>